<accession>A0A4S5EUB5</accession>
<dbReference type="RefSeq" id="WP_161982918.1">
    <property type="nucleotide sequence ID" value="NZ_SSXH01000018.1"/>
</dbReference>
<protein>
    <submittedName>
        <fullName evidence="1">Uncharacterized protein</fullName>
    </submittedName>
</protein>
<proteinExistence type="predicted"/>
<evidence type="ECO:0000313" key="2">
    <source>
        <dbReference type="Proteomes" id="UP000305282"/>
    </source>
</evidence>
<sequence>MDNRDGVVEDNMELWTAGQVTCETCRQVLVVAWWRPDDTGAAPLAARHYHETVMRVVTSTGIRQTIRMPALRAEAETHVELEAGPCSPALRADRAPAVWRCRVPERDRPARWSCGAARHPAPRLA</sequence>
<name>A0A4S5EUB5_9ACTN</name>
<dbReference type="AlphaFoldDB" id="A0A4S5EUB5"/>
<organism evidence="1 2">
    <name type="scientific">Candidatus Frankia alpina</name>
    <dbReference type="NCBI Taxonomy" id="2699483"/>
    <lineage>
        <taxon>Bacteria</taxon>
        <taxon>Bacillati</taxon>
        <taxon>Actinomycetota</taxon>
        <taxon>Actinomycetes</taxon>
        <taxon>Frankiales</taxon>
        <taxon>Frankiaceae</taxon>
        <taxon>Frankia</taxon>
    </lineage>
</organism>
<dbReference type="Proteomes" id="UP000305282">
    <property type="component" value="Unassembled WGS sequence"/>
</dbReference>
<evidence type="ECO:0000313" key="1">
    <source>
        <dbReference type="EMBL" id="THJ76076.1"/>
    </source>
</evidence>
<gene>
    <name evidence="1" type="ORF">E7Y31_01820</name>
</gene>
<keyword evidence="2" id="KW-1185">Reference proteome</keyword>
<dbReference type="EMBL" id="SSXH01000018">
    <property type="protein sequence ID" value="THJ76076.1"/>
    <property type="molecule type" value="Genomic_DNA"/>
</dbReference>
<reference evidence="1 2" key="1">
    <citation type="submission" date="2019-04" db="EMBL/GenBank/DDBJ databases">
        <title>Draft genome sequences for three unisolated Alnus-infective Frankia Sp+ strains, AgTrS, AiOr and AvVan, the first sequenced Frankia strains able to sporulate in-planta.</title>
        <authorList>
            <person name="Bethencourt L."/>
            <person name="Vautrin F."/>
            <person name="Taib N."/>
            <person name="Dubost A."/>
            <person name="Castro-Garcia L."/>
            <person name="Imbaud O."/>
            <person name="Abrouk D."/>
            <person name="Fournier P."/>
            <person name="Briolay J."/>
            <person name="Nguyen A."/>
            <person name="Normand P."/>
            <person name="Fernandez M.P."/>
            <person name="Brochier-Armanet C."/>
            <person name="Herrera-Belaroussi A."/>
        </authorList>
    </citation>
    <scope>NUCLEOTIDE SEQUENCE [LARGE SCALE GENOMIC DNA]</scope>
    <source>
        <strain evidence="1 2">AvVan</strain>
    </source>
</reference>
<comment type="caution">
    <text evidence="1">The sequence shown here is derived from an EMBL/GenBank/DDBJ whole genome shotgun (WGS) entry which is preliminary data.</text>
</comment>